<feature type="transmembrane region" description="Helical" evidence="6">
    <location>
        <begin position="245"/>
        <end position="265"/>
    </location>
</feature>
<feature type="transmembrane region" description="Helical" evidence="6">
    <location>
        <begin position="208"/>
        <end position="230"/>
    </location>
</feature>
<feature type="transmembrane region" description="Helical" evidence="6">
    <location>
        <begin position="359"/>
        <end position="379"/>
    </location>
</feature>
<feature type="transmembrane region" description="Helical" evidence="6">
    <location>
        <begin position="78"/>
        <end position="97"/>
    </location>
</feature>
<dbReference type="InterPro" id="IPR020846">
    <property type="entry name" value="MFS_dom"/>
</dbReference>
<dbReference type="GO" id="GO:0022857">
    <property type="term" value="F:transmembrane transporter activity"/>
    <property type="evidence" value="ECO:0007669"/>
    <property type="project" value="InterPro"/>
</dbReference>
<evidence type="ECO:0000259" key="7">
    <source>
        <dbReference type="PROSITE" id="PS50850"/>
    </source>
</evidence>
<keyword evidence="3 6" id="KW-0812">Transmembrane</keyword>
<reference evidence="9" key="1">
    <citation type="submission" date="2016-08" db="EMBL/GenBank/DDBJ databases">
        <authorList>
            <person name="Varghese N."/>
            <person name="Submissions Spin"/>
        </authorList>
    </citation>
    <scope>NUCLEOTIDE SEQUENCE [LARGE SCALE GENOMIC DNA]</scope>
    <source>
        <strain evidence="9">R-53248</strain>
    </source>
</reference>
<dbReference type="CDD" id="cd17324">
    <property type="entry name" value="MFS_NepI_like"/>
    <property type="match status" value="1"/>
</dbReference>
<keyword evidence="4 6" id="KW-1133">Transmembrane helix</keyword>
<feature type="transmembrane region" description="Helical" evidence="6">
    <location>
        <begin position="296"/>
        <end position="317"/>
    </location>
</feature>
<keyword evidence="9" id="KW-1185">Reference proteome</keyword>
<feature type="domain" description="Major facilitator superfamily (MFS) profile" evidence="7">
    <location>
        <begin position="12"/>
        <end position="383"/>
    </location>
</feature>
<evidence type="ECO:0000256" key="2">
    <source>
        <dbReference type="ARBA" id="ARBA00022475"/>
    </source>
</evidence>
<feature type="transmembrane region" description="Helical" evidence="6">
    <location>
        <begin position="329"/>
        <end position="353"/>
    </location>
</feature>
<proteinExistence type="predicted"/>
<dbReference type="PANTHER" id="PTHR43124:SF3">
    <property type="entry name" value="CHLORAMPHENICOL EFFLUX PUMP RV0191"/>
    <property type="match status" value="1"/>
</dbReference>
<evidence type="ECO:0000256" key="5">
    <source>
        <dbReference type="ARBA" id="ARBA00023136"/>
    </source>
</evidence>
<gene>
    <name evidence="8" type="ORF">GA0061081_101103</name>
</gene>
<evidence type="ECO:0000256" key="4">
    <source>
        <dbReference type="ARBA" id="ARBA00022989"/>
    </source>
</evidence>
<dbReference type="InterPro" id="IPR050189">
    <property type="entry name" value="MFS_Efflux_Transporters"/>
</dbReference>
<keyword evidence="2" id="KW-1003">Cell membrane</keyword>
<feature type="transmembrane region" description="Helical" evidence="6">
    <location>
        <begin position="46"/>
        <end position="66"/>
    </location>
</feature>
<dbReference type="PANTHER" id="PTHR43124">
    <property type="entry name" value="PURINE EFFLUX PUMP PBUE"/>
    <property type="match status" value="1"/>
</dbReference>
<dbReference type="SUPFAM" id="SSF103473">
    <property type="entry name" value="MFS general substrate transporter"/>
    <property type="match status" value="1"/>
</dbReference>
<organism evidence="8 9">
    <name type="scientific">Gilliamella bombicola</name>
    <dbReference type="NCBI Taxonomy" id="1798182"/>
    <lineage>
        <taxon>Bacteria</taxon>
        <taxon>Pseudomonadati</taxon>
        <taxon>Pseudomonadota</taxon>
        <taxon>Gammaproteobacteria</taxon>
        <taxon>Orbales</taxon>
        <taxon>Orbaceae</taxon>
        <taxon>Gilliamella</taxon>
    </lineage>
</organism>
<comment type="subcellular location">
    <subcellularLocation>
        <location evidence="1">Cell membrane</location>
        <topology evidence="1">Multi-pass membrane protein</topology>
    </subcellularLocation>
</comment>
<dbReference type="PROSITE" id="PS50850">
    <property type="entry name" value="MFS"/>
    <property type="match status" value="1"/>
</dbReference>
<dbReference type="Gene3D" id="1.20.1250.20">
    <property type="entry name" value="MFS general substrate transporter like domains"/>
    <property type="match status" value="1"/>
</dbReference>
<feature type="transmembrane region" description="Helical" evidence="6">
    <location>
        <begin position="168"/>
        <end position="187"/>
    </location>
</feature>
<protein>
    <submittedName>
        <fullName evidence="8">Predicted arabinose efflux permease, MFS family</fullName>
    </submittedName>
</protein>
<evidence type="ECO:0000256" key="1">
    <source>
        <dbReference type="ARBA" id="ARBA00004651"/>
    </source>
</evidence>
<dbReference type="InterPro" id="IPR011701">
    <property type="entry name" value="MFS"/>
</dbReference>
<sequence>MERTNNTFPTLSLLTLATALFISIMTEALPAGFLLLISEDLSVTEAQAGQLVTLYALGSLLSAIPLTIATQSWNRKKLLVTVILGFGITNFMTAYFLSFTMILIARFLAGLFAGLLWAMVAGYATRMVSDDKKGRAITIVMLGVPIALSIGIPLGTLIGQLVGWRLTFHIITIISLLLVILICLKLPNLEALKTKKKNAMFSVLSIPYVKSILVINFIFAFGHNIFYTYISPYLQLSGNEMNVDAVLFIFGISSIISIAIVGIFIDKYLRKLIILSLSFFAISGLLFYAFDNIYSLILVSIVIWGLAFGGGATLFQTASAKITGESADIAQSLLVSLWNLAIAGGGFCGGMLLNVFDARVLPIMMCILLILAIFIVLYAGKLGVENASGDDNASH</sequence>
<evidence type="ECO:0000256" key="6">
    <source>
        <dbReference type="SAM" id="Phobius"/>
    </source>
</evidence>
<dbReference type="STRING" id="1798182.GA0061081_101103"/>
<feature type="transmembrane region" description="Helical" evidence="6">
    <location>
        <begin position="136"/>
        <end position="162"/>
    </location>
</feature>
<dbReference type="InterPro" id="IPR022324">
    <property type="entry name" value="Bacilysin_exporter_BacE_put"/>
</dbReference>
<dbReference type="AlphaFoldDB" id="A0A1C3YT74"/>
<dbReference type="Proteomes" id="UP000199670">
    <property type="component" value="Unassembled WGS sequence"/>
</dbReference>
<evidence type="ECO:0000256" key="3">
    <source>
        <dbReference type="ARBA" id="ARBA00022692"/>
    </source>
</evidence>
<keyword evidence="5 6" id="KW-0472">Membrane</keyword>
<dbReference type="Pfam" id="PF07690">
    <property type="entry name" value="MFS_1"/>
    <property type="match status" value="1"/>
</dbReference>
<dbReference type="EMBL" id="FMAQ01000001">
    <property type="protein sequence ID" value="SCB73304.1"/>
    <property type="molecule type" value="Genomic_DNA"/>
</dbReference>
<feature type="transmembrane region" description="Helical" evidence="6">
    <location>
        <begin position="272"/>
        <end position="290"/>
    </location>
</feature>
<dbReference type="GO" id="GO:0005886">
    <property type="term" value="C:plasma membrane"/>
    <property type="evidence" value="ECO:0007669"/>
    <property type="project" value="UniProtKB-SubCell"/>
</dbReference>
<name>A0A1C3YT74_9GAMM</name>
<evidence type="ECO:0000313" key="8">
    <source>
        <dbReference type="EMBL" id="SCB73304.1"/>
    </source>
</evidence>
<feature type="transmembrane region" description="Helical" evidence="6">
    <location>
        <begin position="103"/>
        <end position="124"/>
    </location>
</feature>
<evidence type="ECO:0000313" key="9">
    <source>
        <dbReference type="Proteomes" id="UP000199670"/>
    </source>
</evidence>
<dbReference type="RefSeq" id="WP_091346091.1">
    <property type="nucleotide sequence ID" value="NZ_FMAQ01000001.1"/>
</dbReference>
<dbReference type="PRINTS" id="PR01988">
    <property type="entry name" value="EXPORTERBACE"/>
</dbReference>
<accession>A0A1C3YT74</accession>
<dbReference type="InterPro" id="IPR036259">
    <property type="entry name" value="MFS_trans_sf"/>
</dbReference>
<dbReference type="OrthoDB" id="2810795at2"/>